<feature type="site" description="Positions MEP for the nucleophilic attack" evidence="3">
    <location>
        <position position="160"/>
    </location>
</feature>
<dbReference type="EMBL" id="FOLL01000016">
    <property type="protein sequence ID" value="SFC60675.1"/>
    <property type="molecule type" value="Genomic_DNA"/>
</dbReference>
<dbReference type="FunFam" id="3.90.550.10:FF:000003">
    <property type="entry name" value="2-C-methyl-D-erythritol 4-phosphate cytidylyltransferase"/>
    <property type="match status" value="1"/>
</dbReference>
<keyword evidence="3" id="KW-0414">Isoprene biosynthesis</keyword>
<dbReference type="Pfam" id="PF01128">
    <property type="entry name" value="IspD"/>
    <property type="match status" value="1"/>
</dbReference>
<dbReference type="PANTHER" id="PTHR32125:SF4">
    <property type="entry name" value="2-C-METHYL-D-ERYTHRITOL 4-PHOSPHATE CYTIDYLYLTRANSFERASE, CHLOROPLASTIC"/>
    <property type="match status" value="1"/>
</dbReference>
<organism evidence="4 5">
    <name type="scientific">Parapedobacter composti</name>
    <dbReference type="NCBI Taxonomy" id="623281"/>
    <lineage>
        <taxon>Bacteria</taxon>
        <taxon>Pseudomonadati</taxon>
        <taxon>Bacteroidota</taxon>
        <taxon>Sphingobacteriia</taxon>
        <taxon>Sphingobacteriales</taxon>
        <taxon>Sphingobacteriaceae</taxon>
        <taxon>Parapedobacter</taxon>
    </lineage>
</organism>
<comment type="function">
    <text evidence="3">Catalyzes the formation of 4-diphosphocytidyl-2-C-methyl-D-erythritol from CTP and 2-C-methyl-D-erythritol 4-phosphate (MEP).</text>
</comment>
<dbReference type="RefSeq" id="WP_090974451.1">
    <property type="nucleotide sequence ID" value="NZ_FOLL01000016.1"/>
</dbReference>
<evidence type="ECO:0000313" key="5">
    <source>
        <dbReference type="Proteomes" id="UP000199577"/>
    </source>
</evidence>
<dbReference type="GO" id="GO:0019288">
    <property type="term" value="P:isopentenyl diphosphate biosynthetic process, methylerythritol 4-phosphate pathway"/>
    <property type="evidence" value="ECO:0007669"/>
    <property type="project" value="UniProtKB-UniRule"/>
</dbReference>
<dbReference type="Gene3D" id="3.90.550.10">
    <property type="entry name" value="Spore Coat Polysaccharide Biosynthesis Protein SpsA, Chain A"/>
    <property type="match status" value="1"/>
</dbReference>
<evidence type="ECO:0000313" key="4">
    <source>
        <dbReference type="EMBL" id="SFC60675.1"/>
    </source>
</evidence>
<evidence type="ECO:0000256" key="3">
    <source>
        <dbReference type="HAMAP-Rule" id="MF_00108"/>
    </source>
</evidence>
<dbReference type="UniPathway" id="UPA00056">
    <property type="reaction ID" value="UER00093"/>
</dbReference>
<dbReference type="InterPro" id="IPR029044">
    <property type="entry name" value="Nucleotide-diphossugar_trans"/>
</dbReference>
<dbReference type="InterPro" id="IPR001228">
    <property type="entry name" value="IspD"/>
</dbReference>
<dbReference type="Proteomes" id="UP000199577">
    <property type="component" value="Unassembled WGS sequence"/>
</dbReference>
<evidence type="ECO:0000256" key="2">
    <source>
        <dbReference type="ARBA" id="ARBA00022695"/>
    </source>
</evidence>
<dbReference type="SUPFAM" id="SSF53448">
    <property type="entry name" value="Nucleotide-diphospho-sugar transferases"/>
    <property type="match status" value="1"/>
</dbReference>
<dbReference type="NCBIfam" id="NF001186">
    <property type="entry name" value="PRK00155.2-3"/>
    <property type="match status" value="1"/>
</dbReference>
<dbReference type="CDD" id="cd02516">
    <property type="entry name" value="CDP-ME_synthetase"/>
    <property type="match status" value="1"/>
</dbReference>
<dbReference type="AlphaFoldDB" id="A0A1I1KJD8"/>
<dbReference type="NCBIfam" id="TIGR00453">
    <property type="entry name" value="ispD"/>
    <property type="match status" value="1"/>
</dbReference>
<evidence type="ECO:0000256" key="1">
    <source>
        <dbReference type="ARBA" id="ARBA00022679"/>
    </source>
</evidence>
<dbReference type="STRING" id="623281.SAMN05421747_11622"/>
<feature type="site" description="Positions MEP for the nucleophilic attack" evidence="3">
    <location>
        <position position="214"/>
    </location>
</feature>
<comment type="catalytic activity">
    <reaction evidence="3">
        <text>2-C-methyl-D-erythritol 4-phosphate + CTP + H(+) = 4-CDP-2-C-methyl-D-erythritol + diphosphate</text>
        <dbReference type="Rhea" id="RHEA:13429"/>
        <dbReference type="ChEBI" id="CHEBI:15378"/>
        <dbReference type="ChEBI" id="CHEBI:33019"/>
        <dbReference type="ChEBI" id="CHEBI:37563"/>
        <dbReference type="ChEBI" id="CHEBI:57823"/>
        <dbReference type="ChEBI" id="CHEBI:58262"/>
        <dbReference type="EC" id="2.7.7.60"/>
    </reaction>
</comment>
<dbReference type="PANTHER" id="PTHR32125">
    <property type="entry name" value="2-C-METHYL-D-ERYTHRITOL 4-PHOSPHATE CYTIDYLYLTRANSFERASE, CHLOROPLASTIC"/>
    <property type="match status" value="1"/>
</dbReference>
<proteinExistence type="inferred from homology"/>
<dbReference type="EC" id="2.7.7.60" evidence="3"/>
<keyword evidence="1 3" id="KW-0808">Transferase</keyword>
<dbReference type="HAMAP" id="MF_00108">
    <property type="entry name" value="IspD"/>
    <property type="match status" value="1"/>
</dbReference>
<gene>
    <name evidence="3" type="primary">ispD</name>
    <name evidence="4" type="ORF">SAMN05421747_11622</name>
</gene>
<feature type="site" description="Transition state stabilizer" evidence="3">
    <location>
        <position position="23"/>
    </location>
</feature>
<dbReference type="OrthoDB" id="9806837at2"/>
<name>A0A1I1KJD8_9SPHI</name>
<protein>
    <recommendedName>
        <fullName evidence="3">2-C-methyl-D-erythritol 4-phosphate cytidylyltransferase</fullName>
        <ecNumber evidence="3">2.7.7.60</ecNumber>
    </recommendedName>
    <alternativeName>
        <fullName evidence="3">4-diphosphocytidyl-2C-methyl-D-erythritol synthase</fullName>
    </alternativeName>
    <alternativeName>
        <fullName evidence="3">MEP cytidylyltransferase</fullName>
        <shortName evidence="3">MCT</shortName>
    </alternativeName>
</protein>
<keyword evidence="5" id="KW-1185">Reference proteome</keyword>
<dbReference type="GO" id="GO:0050518">
    <property type="term" value="F:2-C-methyl-D-erythritol 4-phosphate cytidylyltransferase activity"/>
    <property type="evidence" value="ECO:0007669"/>
    <property type="project" value="UniProtKB-UniRule"/>
</dbReference>
<dbReference type="InterPro" id="IPR034683">
    <property type="entry name" value="IspD/TarI"/>
</dbReference>
<comment type="similarity">
    <text evidence="3">Belongs to the IspD/TarI cytidylyltransferase family. IspD subfamily.</text>
</comment>
<feature type="site" description="Transition state stabilizer" evidence="3">
    <location>
        <position position="16"/>
    </location>
</feature>
<keyword evidence="2 3" id="KW-0548">Nucleotidyltransferase</keyword>
<sequence length="236" mass="25673">MPENYAIIVAGGAGSRMGTAVPKQFLPLNGTPVMMHAINAFYNSNSSPSIIAVLPATLRDQWAALCKEHGFTIPHTVADGGKTRFQSVKNGLAVVRQLASDLPQSLIAVHDAARPLVTPALIDKTYAAASRTAAAALATPCTNSVRLVSNNGLKNNAYRRELVYLMQTPQTFNGAVLYEAYEQPEEETYTDDASVVERKGYPLTLVKGDTRNIKITFPEDLRIAELLISQPKLRFE</sequence>
<comment type="pathway">
    <text evidence="3">Isoprenoid biosynthesis; isopentenyl diphosphate biosynthesis via DXP pathway; isopentenyl diphosphate from 1-deoxy-D-xylulose 5-phosphate: step 2/6.</text>
</comment>
<dbReference type="InterPro" id="IPR050088">
    <property type="entry name" value="IspD/TarI_cytidylyltransf_bact"/>
</dbReference>
<reference evidence="5" key="1">
    <citation type="submission" date="2016-10" db="EMBL/GenBank/DDBJ databases">
        <authorList>
            <person name="Varghese N."/>
            <person name="Submissions S."/>
        </authorList>
    </citation>
    <scope>NUCLEOTIDE SEQUENCE [LARGE SCALE GENOMIC DNA]</scope>
    <source>
        <strain evidence="5">DSM 22900</strain>
    </source>
</reference>
<accession>A0A1I1KJD8</accession>